<dbReference type="SUPFAM" id="SSF56801">
    <property type="entry name" value="Acetyl-CoA synthetase-like"/>
    <property type="match status" value="1"/>
</dbReference>
<dbReference type="Proteomes" id="UP000029435">
    <property type="component" value="Unassembled WGS sequence"/>
</dbReference>
<dbReference type="Gene3D" id="3.40.50.980">
    <property type="match status" value="2"/>
</dbReference>
<dbReference type="Pfam" id="PF00550">
    <property type="entry name" value="PP-binding"/>
    <property type="match status" value="1"/>
</dbReference>
<dbReference type="SMART" id="SM00823">
    <property type="entry name" value="PKS_PP"/>
    <property type="match status" value="1"/>
</dbReference>
<dbReference type="GO" id="GO:0005737">
    <property type="term" value="C:cytoplasm"/>
    <property type="evidence" value="ECO:0007669"/>
    <property type="project" value="TreeGrafter"/>
</dbReference>
<keyword evidence="1" id="KW-0596">Phosphopantetheine</keyword>
<dbReference type="SUPFAM" id="SSF52777">
    <property type="entry name" value="CoA-dependent acyltransferases"/>
    <property type="match status" value="2"/>
</dbReference>
<keyword evidence="2" id="KW-0597">Phosphoprotein</keyword>
<dbReference type="GO" id="GO:0044550">
    <property type="term" value="P:secondary metabolite biosynthetic process"/>
    <property type="evidence" value="ECO:0007669"/>
    <property type="project" value="TreeGrafter"/>
</dbReference>
<name>A0A0M2F535_9GAMM</name>
<dbReference type="PANTHER" id="PTHR45527">
    <property type="entry name" value="NONRIBOSOMAL PEPTIDE SYNTHETASE"/>
    <property type="match status" value="1"/>
</dbReference>
<dbReference type="InterPro" id="IPR045851">
    <property type="entry name" value="AMP-bd_C_sf"/>
</dbReference>
<dbReference type="OrthoDB" id="9757559at2"/>
<accession>A0A0M2F535</accession>
<evidence type="ECO:0000313" key="4">
    <source>
        <dbReference type="EMBL" id="KGA36139.1"/>
    </source>
</evidence>
<organism evidence="4 5">
    <name type="scientific">Pectobacterium brasiliense</name>
    <dbReference type="NCBI Taxonomy" id="180957"/>
    <lineage>
        <taxon>Bacteria</taxon>
        <taxon>Pseudomonadati</taxon>
        <taxon>Pseudomonadota</taxon>
        <taxon>Gammaproteobacteria</taxon>
        <taxon>Enterobacterales</taxon>
        <taxon>Pectobacteriaceae</taxon>
        <taxon>Pectobacterium</taxon>
    </lineage>
</organism>
<dbReference type="Gene3D" id="2.30.38.10">
    <property type="entry name" value="Luciferase, Domain 3"/>
    <property type="match status" value="1"/>
</dbReference>
<dbReference type="InterPro" id="IPR009081">
    <property type="entry name" value="PP-bd_ACP"/>
</dbReference>
<protein>
    <submittedName>
        <fullName evidence="4">Thioester reductase</fullName>
    </submittedName>
</protein>
<dbReference type="GO" id="GO:0043041">
    <property type="term" value="P:amino acid activation for nonribosomal peptide biosynthetic process"/>
    <property type="evidence" value="ECO:0007669"/>
    <property type="project" value="TreeGrafter"/>
</dbReference>
<dbReference type="RefSeq" id="WP_039312979.1">
    <property type="nucleotide sequence ID" value="NZ_JQOD01000001.1"/>
</dbReference>
<dbReference type="InterPro" id="IPR020845">
    <property type="entry name" value="AMP-binding_CS"/>
</dbReference>
<dbReference type="SUPFAM" id="SSF53474">
    <property type="entry name" value="alpha/beta-Hydrolases"/>
    <property type="match status" value="1"/>
</dbReference>
<dbReference type="InterPro" id="IPR001242">
    <property type="entry name" value="Condensation_dom"/>
</dbReference>
<dbReference type="CDD" id="cd05930">
    <property type="entry name" value="A_NRPS"/>
    <property type="match status" value="1"/>
</dbReference>
<dbReference type="Gene3D" id="3.30.300.30">
    <property type="match status" value="1"/>
</dbReference>
<dbReference type="Gene3D" id="3.30.559.30">
    <property type="entry name" value="Nonribosomal peptide synthetase, condensation domain"/>
    <property type="match status" value="1"/>
</dbReference>
<proteinExistence type="predicted"/>
<dbReference type="InterPro" id="IPR000873">
    <property type="entry name" value="AMP-dep_synth/lig_dom"/>
</dbReference>
<evidence type="ECO:0000256" key="1">
    <source>
        <dbReference type="ARBA" id="ARBA00022450"/>
    </source>
</evidence>
<dbReference type="PANTHER" id="PTHR45527:SF1">
    <property type="entry name" value="FATTY ACID SYNTHASE"/>
    <property type="match status" value="1"/>
</dbReference>
<dbReference type="SUPFAM" id="SSF47336">
    <property type="entry name" value="ACP-like"/>
    <property type="match status" value="1"/>
</dbReference>
<dbReference type="EMBL" id="JQOD01000001">
    <property type="protein sequence ID" value="KGA36139.1"/>
    <property type="molecule type" value="Genomic_DNA"/>
</dbReference>
<sequence length="1357" mass="151706">MTQLPTAKLTSLSLDELKKLAREKKKTGNAASGKAIVPHATPGRVHFPMTSAQKRIWMLSQYLDDSQVYNNPYVLACRIEHDMEPQRVQQTLDYLMQQHDILRTTFRLVDNDVCQCVADDMSFTFSFEDISAFSEEDIEKYVSETAKAKGNIVFDLENGPLVYLHMVKTHQYDYVLFLTFHHIISDGWTVNVFFKMLMENYFRLLQGGTLPSEKTLQFTDYALAEDRWYTEGQYQTGLAYWAKKLDGITGQLDLATDYPRPAKMSTTGGIASQFFDASFCQRLQTCATQHQATQFHVILTAYQLLLHKYSGQQEIIIGAPFANRNLPATQNMMGLFMNTLPLRFDIDPNASVASLIEGARAECEETLRYQDVPFNYILDEITYVRNPQINPIFQAILTYQVFPHFHSSHGGFKYKPLKVDYGTAKLDLNLWVEEDKDSDGLLFTMNYSSALFSSSTIQRMLNDLRTVLETLITQPQLTVQDISLLSDEERRATIAQCRPTANTFPPAVHQQFEQQAQQHPDAIAVRCEGRTFSYAQLNERANQLAHQLQKDGIAHGECVALFMPKSEYYVIAILAVLKAGGCYVPIDIDLPEQQVEFILQNSAARCVIIDEQAPGNGLPCLYVRQNRSMMPVSNPSQPQATDGPAYIIYTSGSTGKPKGVRVKHSQLSHYCQAIRPVLNLPHDARYGMFSSFTTDLAHTVLFPALIHQGQLDVISTELLRSPQELFAYLAQYPVDCIKITPSHLATLLTSPQAEALLPRQLLVIGGERVPLSLIKRVREFQTSCRLLNHYGPTECTVGVTTYPVPNDLSLLSGDYLPIGKPLSDSHVLLLDPYHQLVPSGLPGEIYLGGSHVAEGYIGLPDQNNARFIPHPYLEGERLYRSGDKGRFLPDGNLEFMGRLDRQVKVRGYRVELTEIEQALQQVANATHVAIKQNTLPHGETVLTAYLCGIDESSQATVKTALQKKLPDYMQPERWVWLDAIPLTASGKINYAALPLPSAEKRVAFHAPENQREHDLHEIYRDILQSETIDTQESFFTLGGNSLSALKLILSVNQHFGTSLSLGQLFENSSIAQLARVIEDKGSQTQAARVTINRGQPEDNPTLLLIHPAGGNVLCYSGLARELGERYPIYGIQVPDFSVNQPYNADIKALAAFYLSEAGDIVHHSRLVLGGWSLGATIAFEMAQQLAKKGITPTVLVLDQPAPEINIDGSADMNEAERLAYFAHKVALFTGASFDLSEQSLADMSNAQRTSRFLAEFKRVGLVPESIGPEEFQDFINILQTHIYATDAYRGEIYSGDVLVVEAEDILPGRIRLPESGLGWRRLTSGCLTVLPTSGDHISMMNAPHISHIAEQLKKVWQ</sequence>
<evidence type="ECO:0000259" key="3">
    <source>
        <dbReference type="PROSITE" id="PS50075"/>
    </source>
</evidence>
<dbReference type="InterPro" id="IPR010071">
    <property type="entry name" value="AA_adenyl_dom"/>
</dbReference>
<dbReference type="Gene3D" id="1.10.1200.10">
    <property type="entry name" value="ACP-like"/>
    <property type="match status" value="1"/>
</dbReference>
<gene>
    <name evidence="4" type="ORF">KU74_06635</name>
</gene>
<dbReference type="FunFam" id="3.40.50.980:FF:000001">
    <property type="entry name" value="Non-ribosomal peptide synthetase"/>
    <property type="match status" value="1"/>
</dbReference>
<dbReference type="InterPro" id="IPR036736">
    <property type="entry name" value="ACP-like_sf"/>
</dbReference>
<dbReference type="Pfam" id="PF00501">
    <property type="entry name" value="AMP-binding"/>
    <property type="match status" value="1"/>
</dbReference>
<comment type="caution">
    <text evidence="4">The sequence shown here is derived from an EMBL/GenBank/DDBJ whole genome shotgun (WGS) entry which is preliminary data.</text>
</comment>
<dbReference type="Pfam" id="PF00975">
    <property type="entry name" value="Thioesterase"/>
    <property type="match status" value="1"/>
</dbReference>
<dbReference type="Pfam" id="PF00668">
    <property type="entry name" value="Condensation"/>
    <property type="match status" value="1"/>
</dbReference>
<dbReference type="GO" id="GO:0003824">
    <property type="term" value="F:catalytic activity"/>
    <property type="evidence" value="ECO:0007669"/>
    <property type="project" value="InterPro"/>
</dbReference>
<dbReference type="Gene3D" id="3.40.50.1820">
    <property type="entry name" value="alpha/beta hydrolase"/>
    <property type="match status" value="1"/>
</dbReference>
<dbReference type="InterPro" id="IPR020806">
    <property type="entry name" value="PKS_PP-bd"/>
</dbReference>
<reference evidence="4 5" key="1">
    <citation type="submission" date="2014-08" db="EMBL/GenBank/DDBJ databases">
        <title>Genome sequences of NCPPB Pectobacterium isolates.</title>
        <authorList>
            <person name="Glover R.H."/>
            <person name="Sapp M."/>
            <person name="Elphinstone J."/>
        </authorList>
    </citation>
    <scope>NUCLEOTIDE SEQUENCE [LARGE SCALE GENOMIC DNA]</scope>
    <source>
        <strain evidence="4 5">LMG 21372</strain>
    </source>
</reference>
<evidence type="ECO:0000256" key="2">
    <source>
        <dbReference type="ARBA" id="ARBA00022553"/>
    </source>
</evidence>
<dbReference type="GO" id="GO:0031177">
    <property type="term" value="F:phosphopantetheine binding"/>
    <property type="evidence" value="ECO:0007669"/>
    <property type="project" value="InterPro"/>
</dbReference>
<dbReference type="InterPro" id="IPR023213">
    <property type="entry name" value="CAT-like_dom_sf"/>
</dbReference>
<dbReference type="Gene3D" id="3.30.559.10">
    <property type="entry name" value="Chloramphenicol acetyltransferase-like domain"/>
    <property type="match status" value="1"/>
</dbReference>
<dbReference type="SMART" id="SM00824">
    <property type="entry name" value="PKS_TE"/>
    <property type="match status" value="1"/>
</dbReference>
<dbReference type="InterPro" id="IPR029058">
    <property type="entry name" value="AB_hydrolase_fold"/>
</dbReference>
<dbReference type="InterPro" id="IPR001031">
    <property type="entry name" value="Thioesterase"/>
</dbReference>
<dbReference type="CDD" id="cd19531">
    <property type="entry name" value="LCL_NRPS-like"/>
    <property type="match status" value="1"/>
</dbReference>
<dbReference type="NCBIfam" id="TIGR01733">
    <property type="entry name" value="AA-adenyl-dom"/>
    <property type="match status" value="1"/>
</dbReference>
<evidence type="ECO:0000313" key="5">
    <source>
        <dbReference type="Proteomes" id="UP000029435"/>
    </source>
</evidence>
<dbReference type="PROSITE" id="PS50075">
    <property type="entry name" value="CARRIER"/>
    <property type="match status" value="1"/>
</dbReference>
<dbReference type="InterPro" id="IPR020802">
    <property type="entry name" value="TesA-like"/>
</dbReference>
<dbReference type="PROSITE" id="PS00455">
    <property type="entry name" value="AMP_BINDING"/>
    <property type="match status" value="1"/>
</dbReference>
<feature type="domain" description="Carrier" evidence="3">
    <location>
        <begin position="1006"/>
        <end position="1081"/>
    </location>
</feature>